<comment type="caution">
    <text evidence="2">The sequence shown here is derived from an EMBL/GenBank/DDBJ whole genome shotgun (WGS) entry which is preliminary data.</text>
</comment>
<keyword evidence="3" id="KW-1185">Reference proteome</keyword>
<accession>A0ABV6DJZ2</accession>
<dbReference type="Proteomes" id="UP001589776">
    <property type="component" value="Unassembled WGS sequence"/>
</dbReference>
<proteinExistence type="predicted"/>
<dbReference type="InterPro" id="IPR029018">
    <property type="entry name" value="Hex-like_dom2"/>
</dbReference>
<keyword evidence="1" id="KW-0378">Hydrolase</keyword>
<name>A0ABV6DJZ2_9BACL</name>
<reference evidence="2 3" key="1">
    <citation type="submission" date="2024-09" db="EMBL/GenBank/DDBJ databases">
        <authorList>
            <person name="Sun Q."/>
            <person name="Mori K."/>
        </authorList>
    </citation>
    <scope>NUCLEOTIDE SEQUENCE [LARGE SCALE GENOMIC DNA]</scope>
    <source>
        <strain evidence="2 3">CCM 7759</strain>
    </source>
</reference>
<dbReference type="Gene3D" id="3.30.379.10">
    <property type="entry name" value="Chitobiase/beta-hexosaminidase domain 2-like"/>
    <property type="match status" value="1"/>
</dbReference>
<organism evidence="2 3">
    <name type="scientific">Paenibacillus chartarius</name>
    <dbReference type="NCBI Taxonomy" id="747481"/>
    <lineage>
        <taxon>Bacteria</taxon>
        <taxon>Bacillati</taxon>
        <taxon>Bacillota</taxon>
        <taxon>Bacilli</taxon>
        <taxon>Bacillales</taxon>
        <taxon>Paenibacillaceae</taxon>
        <taxon>Paenibacillus</taxon>
    </lineage>
</organism>
<dbReference type="EMBL" id="JBHLWN010000043">
    <property type="protein sequence ID" value="MFC0212978.1"/>
    <property type="molecule type" value="Genomic_DNA"/>
</dbReference>
<dbReference type="SUPFAM" id="SSF55545">
    <property type="entry name" value="beta-N-acetylhexosaminidase-like domain"/>
    <property type="match status" value="1"/>
</dbReference>
<evidence type="ECO:0008006" key="4">
    <source>
        <dbReference type="Google" id="ProtNLM"/>
    </source>
</evidence>
<evidence type="ECO:0000313" key="3">
    <source>
        <dbReference type="Proteomes" id="UP001589776"/>
    </source>
</evidence>
<sequence length="908" mass="103469">MTTAEAPAVVLFMEEDASPRIAYGIARLKEALEQCGYDAVTTQSSLSWNNYRTTPESKIYVGNRFESELLRQLEEKDVLLYHSQAPDKEGFYLASLPGGLTAVSGGSDSGALYGCLELARRIRAEGRLPLDIAYGDAPRFALRGPAIGLQKMTVEPPRQTYEYPITPDRFPWFYDRGLWLDFLDMLLEQRCNVVYIWSGHPFSSLVKLDDYPEALEVTEEEFARNVETFRWLTEEADRRGIWIVLKFYNIHIPLPFAEKHGLKLHQPKPLPLTSDYYRQSIAAFVRSFPNAGLMVCLGEALQGQIYGVEWFTDTILAGLLEGLKHSEVKEKPPIILRSHAIEPQKVIEAALPLYPNLYTEAKYNGESLTTYTPRGKWQDIHNRLGSLQTIHIVNVHILANLEPFRYGAPSFIQKCMQAAAYRLKANGLHLYPLFFWDWPYAPDKAEPRLRQLDRDWIWYAAWFRYAWNPDRDPDAERKYWIGVLAERFGSREAGAAILDAYEAAGECAPKLLRRFGITEGNRQTMSLGMTMSQLTNPERHMPWPDLWESQSPQGERLETYIARELSGEPHVGETPPDIIEDALRHAQTAAVAIAGADAFVTRNRDEYERLAGDIAAIRHMVRSYAHKVRAAMLVLTYKLTAEGDYFQRLELLEEAARELEQSLSSYKELSALAESTYLYANSMQTPQRKVPIRGGMEFRHWKECLPVYERELDNFRSHLHELQTGRMPEALKNRKEPIVPYREAPFKLLSAHAEAFRVDKGACVFTDGDIHIVGCAEELAGLTGVRFSQMDAGRSGVAVELELERPAKVLIGYFNSPDQQWLQVPSLEENTHADDRGGYAPILRKGLRLYAYPSVNVHAFQYEAGRHTLDFGRGAYLILGVIAEDQSMRVRDVEHKNDGVDTLDWLYE</sequence>
<gene>
    <name evidence="2" type="ORF">ACFFK0_11020</name>
</gene>
<dbReference type="RefSeq" id="WP_377470227.1">
    <property type="nucleotide sequence ID" value="NZ_JBHLWN010000043.1"/>
</dbReference>
<protein>
    <recommendedName>
        <fullName evidence="4">Alpha glucuronidase N-terminal domain-containing protein</fullName>
    </recommendedName>
</protein>
<evidence type="ECO:0000256" key="1">
    <source>
        <dbReference type="ARBA" id="ARBA00022801"/>
    </source>
</evidence>
<evidence type="ECO:0000313" key="2">
    <source>
        <dbReference type="EMBL" id="MFC0212978.1"/>
    </source>
</evidence>